<keyword evidence="1" id="KW-1133">Transmembrane helix</keyword>
<evidence type="ECO:0000256" key="1">
    <source>
        <dbReference type="SAM" id="Phobius"/>
    </source>
</evidence>
<gene>
    <name evidence="2" type="ORF">MICAK_3320003</name>
</gene>
<reference evidence="2 3" key="1">
    <citation type="submission" date="2012-04" db="EMBL/GenBank/DDBJ databases">
        <authorList>
            <person name="Genoscope - CEA"/>
        </authorList>
    </citation>
    <scope>NUCLEOTIDE SEQUENCE [LARGE SCALE GENOMIC DNA]</scope>
    <source>
        <strain evidence="2 3">9701</strain>
    </source>
</reference>
<protein>
    <submittedName>
        <fullName evidence="2">Uncharacterized protein</fullName>
    </submittedName>
</protein>
<sequence>MRSLTEAAGFILSSLTTMRAFTPSATGIRFSWTRGVRPTNWVMSLAIGIIPLALYLLAIFDYICILNVLQYFLGRSTLRNAGVGTSDNVGGDYPCRFFCLATFFVYRSTIGKVVLGNFS</sequence>
<dbReference type="AlphaFoldDB" id="I4IT83"/>
<dbReference type="EMBL" id="CAIQ01000260">
    <property type="protein sequence ID" value="CCI37507.1"/>
    <property type="molecule type" value="Genomic_DNA"/>
</dbReference>
<feature type="transmembrane region" description="Helical" evidence="1">
    <location>
        <begin position="41"/>
        <end position="69"/>
    </location>
</feature>
<accession>I4IT83</accession>
<name>I4IT83_MICAE</name>
<organism evidence="2 3">
    <name type="scientific">Microcystis aeruginosa PCC 9701</name>
    <dbReference type="NCBI Taxonomy" id="721123"/>
    <lineage>
        <taxon>Bacteria</taxon>
        <taxon>Bacillati</taxon>
        <taxon>Cyanobacteriota</taxon>
        <taxon>Cyanophyceae</taxon>
        <taxon>Oscillatoriophycideae</taxon>
        <taxon>Chroococcales</taxon>
        <taxon>Microcystaceae</taxon>
        <taxon>Microcystis</taxon>
    </lineage>
</organism>
<dbReference type="HOGENOM" id="CLU_2142973_0_0_3"/>
<comment type="caution">
    <text evidence="2">The sequence shown here is derived from an EMBL/GenBank/DDBJ whole genome shotgun (WGS) entry which is preliminary data.</text>
</comment>
<keyword evidence="1" id="KW-0472">Membrane</keyword>
<dbReference type="Proteomes" id="UP000004047">
    <property type="component" value="Unassembled WGS sequence"/>
</dbReference>
<keyword evidence="1" id="KW-0812">Transmembrane</keyword>
<evidence type="ECO:0000313" key="3">
    <source>
        <dbReference type="Proteomes" id="UP000004047"/>
    </source>
</evidence>
<evidence type="ECO:0000313" key="2">
    <source>
        <dbReference type="EMBL" id="CCI37507.1"/>
    </source>
</evidence>
<proteinExistence type="predicted"/>